<comment type="caution">
    <text evidence="1">The sequence shown here is derived from an EMBL/GenBank/DDBJ whole genome shotgun (WGS) entry which is preliminary data.</text>
</comment>
<reference evidence="1 2" key="1">
    <citation type="submission" date="2016-11" db="EMBL/GenBank/DDBJ databases">
        <title>Whole genomes of Flavobacteriaceae.</title>
        <authorList>
            <person name="Stine C."/>
            <person name="Li C."/>
            <person name="Tadesse D."/>
        </authorList>
    </citation>
    <scope>NUCLEOTIDE SEQUENCE [LARGE SCALE GENOMIC DNA]</scope>
    <source>
        <strain evidence="1 2">CCUG 60112</strain>
    </source>
</reference>
<name>A0ABX4CRF5_9FLAO</name>
<dbReference type="EMBL" id="MUHD01000029">
    <property type="protein sequence ID" value="OXB05159.1"/>
    <property type="molecule type" value="Genomic_DNA"/>
</dbReference>
<evidence type="ECO:0000313" key="1">
    <source>
        <dbReference type="EMBL" id="OXB05159.1"/>
    </source>
</evidence>
<sequence length="334" mass="39448">MNKWTNGTIMRNSKNNENELGLKEKYPKILIEFENIVRDGRKYNLIDRFFHYSIEEIKMLENIDKQDLTKNIKNDILKEIENIFSELRINLINKIKYCFGLHSFSSYLNNRKTTIFDNPSLLGISPFLFDQFEWECVIINEIKKSGYRITNLYNVEKMITNNLEEALFRLDKEEFVCLYGWNKKSMSANELFYLIRSRMFETARKSKSPELVVKELIKKHTVINAQKISLTGNFNEGKLINKIFEGFGVKNIKLSNDEKNDIRAFVSQNFKNSAGKSLKHREIINKSFFNLHIKLFKNILIANRKALRCERKDIARIINKTLPELGELKTIENY</sequence>
<proteinExistence type="predicted"/>
<evidence type="ECO:0000313" key="2">
    <source>
        <dbReference type="Proteomes" id="UP000198381"/>
    </source>
</evidence>
<dbReference type="Proteomes" id="UP000198381">
    <property type="component" value="Unassembled WGS sequence"/>
</dbReference>
<keyword evidence="2" id="KW-1185">Reference proteome</keyword>
<accession>A0ABX4CRF5</accession>
<gene>
    <name evidence="1" type="ORF">B0A81_15755</name>
</gene>
<protein>
    <submittedName>
        <fullName evidence="1">Uncharacterized protein</fullName>
    </submittedName>
</protein>
<organism evidence="1 2">
    <name type="scientific">Flavobacterium plurextorum</name>
    <dbReference type="NCBI Taxonomy" id="1114867"/>
    <lineage>
        <taxon>Bacteria</taxon>
        <taxon>Pseudomonadati</taxon>
        <taxon>Bacteroidota</taxon>
        <taxon>Flavobacteriia</taxon>
        <taxon>Flavobacteriales</taxon>
        <taxon>Flavobacteriaceae</taxon>
        <taxon>Flavobacterium</taxon>
    </lineage>
</organism>